<dbReference type="EMBL" id="CP020559">
    <property type="protein sequence ID" value="ARE86396.1"/>
    <property type="molecule type" value="Genomic_DNA"/>
</dbReference>
<sequence length="231" mass="24594">MSNKISIRMSGLGGQGVVTAAHILGSAATQDGKYSTVNPFFGAEKRLAPAESYVRISSKQIYERGEILSPNIIMIFHPHVITMGKSYTMPFFDGLQSGGKVLINADTPLEFSQEEGEKLAELDAQIFFVPATQIATNIGGTELSTNMAMLGGLMGIADLVTYESLNVSIQERFGGGNFVASGTTAALDDVLKSKYTKTAQLVEKNMKVMENAAAAVKQYVIKNGLSAKGGI</sequence>
<dbReference type="EC" id="1.2.1.58" evidence="4"/>
<evidence type="ECO:0000256" key="1">
    <source>
        <dbReference type="ARBA" id="ARBA00023002"/>
    </source>
</evidence>
<reference evidence="3 5" key="1">
    <citation type="submission" date="2016-10" db="EMBL/GenBank/DDBJ databases">
        <title>Complete Genome Sequence of Acetogen Clostridium formicoaceticum ATCC 27076.</title>
        <authorList>
            <person name="Bao T."/>
            <person name="Cheng C."/>
            <person name="Zhao J."/>
            <person name="Yang S.-T."/>
            <person name="Wang J."/>
            <person name="Wang M."/>
        </authorList>
    </citation>
    <scope>NUCLEOTIDE SEQUENCE [LARGE SCALE GENOMIC DNA]</scope>
    <source>
        <strain evidence="3 5">ATCC 27076</strain>
    </source>
</reference>
<dbReference type="Proteomes" id="UP000177894">
    <property type="component" value="Chromosome"/>
</dbReference>
<dbReference type="SUPFAM" id="SSF53323">
    <property type="entry name" value="Pyruvate-ferredoxin oxidoreductase, PFOR, domain III"/>
    <property type="match status" value="1"/>
</dbReference>
<dbReference type="Proteomes" id="UP000192478">
    <property type="component" value="Chromosome"/>
</dbReference>
<dbReference type="EMBL" id="CP017603">
    <property type="protein sequence ID" value="AOY76037.1"/>
    <property type="molecule type" value="Genomic_DNA"/>
</dbReference>
<dbReference type="PANTHER" id="PTHR43366">
    <property type="entry name" value="PYRUVATE SYNTHASE SUBUNIT PORC"/>
    <property type="match status" value="1"/>
</dbReference>
<accession>A0AAC9RHZ9</accession>
<dbReference type="AlphaFoldDB" id="A0AAC9RHZ9"/>
<name>A0AAC9RHZ9_9CLOT</name>
<evidence type="ECO:0000313" key="6">
    <source>
        <dbReference type="Proteomes" id="UP000192478"/>
    </source>
</evidence>
<dbReference type="Gene3D" id="3.40.920.10">
    <property type="entry name" value="Pyruvate-ferredoxin oxidoreductase, PFOR, domain III"/>
    <property type="match status" value="1"/>
</dbReference>
<dbReference type="InterPro" id="IPR011894">
    <property type="entry name" value="PorC_KorC"/>
</dbReference>
<dbReference type="Pfam" id="PF01558">
    <property type="entry name" value="POR"/>
    <property type="match status" value="1"/>
</dbReference>
<keyword evidence="5" id="KW-1185">Reference proteome</keyword>
<evidence type="ECO:0000259" key="2">
    <source>
        <dbReference type="Pfam" id="PF01558"/>
    </source>
</evidence>
<dbReference type="RefSeq" id="WP_070966861.1">
    <property type="nucleotide sequence ID" value="NZ_CP017603.1"/>
</dbReference>
<gene>
    <name evidence="4" type="primary">padE</name>
    <name evidence="3" type="ORF">BJL90_09075</name>
    <name evidence="4" type="ORF">CLFO_07180</name>
</gene>
<dbReference type="KEGG" id="cfm:BJL90_09075"/>
<dbReference type="GO" id="GO:0047110">
    <property type="term" value="F:phenylglyoxylate dehydrogenase (acylating) activity"/>
    <property type="evidence" value="ECO:0007669"/>
    <property type="project" value="UniProtKB-EC"/>
</dbReference>
<protein>
    <submittedName>
        <fullName evidence="3">Ferredoxin oxidoreductase</fullName>
    </submittedName>
    <submittedName>
        <fullName evidence="4">NADH-dependent phenylglyoxylate dehydrogenase subunit gamma</fullName>
        <ecNumber evidence="4">1.2.1.58</ecNumber>
    </submittedName>
</protein>
<evidence type="ECO:0000313" key="3">
    <source>
        <dbReference type="EMBL" id="AOY76037.1"/>
    </source>
</evidence>
<dbReference type="NCBIfam" id="TIGR02175">
    <property type="entry name" value="PorC_KorC"/>
    <property type="match status" value="1"/>
</dbReference>
<feature type="domain" description="Pyruvate/ketoisovalerate oxidoreductase catalytic" evidence="2">
    <location>
        <begin position="13"/>
        <end position="212"/>
    </location>
</feature>
<evidence type="ECO:0000313" key="4">
    <source>
        <dbReference type="EMBL" id="ARE86396.1"/>
    </source>
</evidence>
<organism evidence="4 6">
    <name type="scientific">Clostridium formicaceticum</name>
    <dbReference type="NCBI Taxonomy" id="1497"/>
    <lineage>
        <taxon>Bacteria</taxon>
        <taxon>Bacillati</taxon>
        <taxon>Bacillota</taxon>
        <taxon>Clostridia</taxon>
        <taxon>Eubacteriales</taxon>
        <taxon>Clostridiaceae</taxon>
        <taxon>Clostridium</taxon>
    </lineage>
</organism>
<evidence type="ECO:0000313" key="5">
    <source>
        <dbReference type="Proteomes" id="UP000177894"/>
    </source>
</evidence>
<dbReference type="GO" id="GO:0016625">
    <property type="term" value="F:oxidoreductase activity, acting on the aldehyde or oxo group of donors, iron-sulfur protein as acceptor"/>
    <property type="evidence" value="ECO:0007669"/>
    <property type="project" value="InterPro"/>
</dbReference>
<dbReference type="InterPro" id="IPR002869">
    <property type="entry name" value="Pyrv_flavodox_OxRed_cen"/>
</dbReference>
<reference evidence="4 6" key="2">
    <citation type="submission" date="2017-03" db="EMBL/GenBank/DDBJ databases">
        <title>Complete sequence of Clostridium formicaceticum DSM 92.</title>
        <authorList>
            <person name="Poehlein A."/>
            <person name="Karl M."/>
            <person name="Bengelsdorf F.R."/>
            <person name="Duerre P."/>
            <person name="Daniel R."/>
        </authorList>
    </citation>
    <scope>NUCLEOTIDE SEQUENCE [LARGE SCALE GENOMIC DNA]</scope>
    <source>
        <strain evidence="4 6">DSM 92</strain>
    </source>
</reference>
<proteinExistence type="predicted"/>
<dbReference type="InterPro" id="IPR051626">
    <property type="entry name" value="Oxidoreductase_gamma_subunit"/>
</dbReference>
<keyword evidence="1 4" id="KW-0560">Oxidoreductase</keyword>
<dbReference type="InterPro" id="IPR019752">
    <property type="entry name" value="Pyrv/ketoisovalerate_OxRed_cat"/>
</dbReference>
<dbReference type="PANTHER" id="PTHR43366:SF1">
    <property type="entry name" value="PYRUVATE SYNTHASE SUBUNIT PORC"/>
    <property type="match status" value="1"/>
</dbReference>